<keyword evidence="11" id="KW-1185">Reference proteome</keyword>
<keyword evidence="10" id="KW-0282">Flagellum</keyword>
<dbReference type="InterPro" id="IPR018035">
    <property type="entry name" value="Flagellar_FliH/T3SS_HrpE"/>
</dbReference>
<feature type="domain" description="Flagellar assembly protein FliH/Type III secretion system HrpE" evidence="9">
    <location>
        <begin position="115"/>
        <end position="229"/>
    </location>
</feature>
<dbReference type="GO" id="GO:0015031">
    <property type="term" value="P:protein transport"/>
    <property type="evidence" value="ECO:0007669"/>
    <property type="project" value="UniProtKB-KW"/>
</dbReference>
<evidence type="ECO:0000256" key="8">
    <source>
        <dbReference type="SAM" id="MobiDB-lite"/>
    </source>
</evidence>
<keyword evidence="10" id="KW-0969">Cilium</keyword>
<reference evidence="11" key="2">
    <citation type="submission" date="2019-02" db="EMBL/GenBank/DDBJ databases">
        <title>Granulicella sibirica sp. nov., a psychrotolerant acidobacterium isolated from an organic soil layer in forested tundra, West Siberia.</title>
        <authorList>
            <person name="Oshkin I.Y."/>
            <person name="Kulichevskaya I.S."/>
            <person name="Rijpstra W.I.C."/>
            <person name="Sinninghe Damste J.S."/>
            <person name="Rakitin A.L."/>
            <person name="Ravin N.V."/>
            <person name="Dedysh S.N."/>
        </authorList>
    </citation>
    <scope>NUCLEOTIDE SEQUENCE [LARGE SCALE GENOMIC DNA]</scope>
    <source>
        <strain evidence="11">AF10</strain>
    </source>
</reference>
<dbReference type="PANTHER" id="PTHR34982:SF1">
    <property type="entry name" value="FLAGELLAR ASSEMBLY PROTEIN FLIH"/>
    <property type="match status" value="1"/>
</dbReference>
<dbReference type="GO" id="GO:0044781">
    <property type="term" value="P:bacterial-type flagellum organization"/>
    <property type="evidence" value="ECO:0007669"/>
    <property type="project" value="UniProtKB-KW"/>
</dbReference>
<dbReference type="Pfam" id="PF02108">
    <property type="entry name" value="FliH"/>
    <property type="match status" value="1"/>
</dbReference>
<evidence type="ECO:0000259" key="9">
    <source>
        <dbReference type="Pfam" id="PF02108"/>
    </source>
</evidence>
<evidence type="ECO:0000313" key="11">
    <source>
        <dbReference type="Proteomes" id="UP000289437"/>
    </source>
</evidence>
<accession>A0A4Q0T4V0</accession>
<dbReference type="AlphaFoldDB" id="A0A4Q0T4V0"/>
<gene>
    <name evidence="10" type="ORF">GRAN_3473</name>
</gene>
<name>A0A4Q0T4V0_9BACT</name>
<reference evidence="10 11" key="1">
    <citation type="submission" date="2018-11" db="EMBL/GenBank/DDBJ databases">
        <authorList>
            <person name="Mardanov A.V."/>
            <person name="Ravin N.V."/>
            <person name="Dedysh S.N."/>
        </authorList>
    </citation>
    <scope>NUCLEOTIDE SEQUENCE [LARGE SCALE GENOMIC DNA]</scope>
    <source>
        <strain evidence="10 11">AF10</strain>
    </source>
</reference>
<dbReference type="RefSeq" id="WP_128914045.1">
    <property type="nucleotide sequence ID" value="NZ_RDSM01000002.1"/>
</dbReference>
<dbReference type="Proteomes" id="UP000289437">
    <property type="component" value="Unassembled WGS sequence"/>
</dbReference>
<keyword evidence="5" id="KW-1005">Bacterial flagellum biogenesis</keyword>
<evidence type="ECO:0000256" key="1">
    <source>
        <dbReference type="ARBA" id="ARBA00003041"/>
    </source>
</evidence>
<organism evidence="10 11">
    <name type="scientific">Granulicella sibirica</name>
    <dbReference type="NCBI Taxonomy" id="2479048"/>
    <lineage>
        <taxon>Bacteria</taxon>
        <taxon>Pseudomonadati</taxon>
        <taxon>Acidobacteriota</taxon>
        <taxon>Terriglobia</taxon>
        <taxon>Terriglobales</taxon>
        <taxon>Acidobacteriaceae</taxon>
        <taxon>Granulicella</taxon>
    </lineage>
</organism>
<comment type="similarity">
    <text evidence="2">Belongs to the FliH family.</text>
</comment>
<evidence type="ECO:0000256" key="6">
    <source>
        <dbReference type="ARBA" id="ARBA00022927"/>
    </source>
</evidence>
<dbReference type="InterPro" id="IPR051472">
    <property type="entry name" value="T3SS_Stator/FliH"/>
</dbReference>
<protein>
    <recommendedName>
        <fullName evidence="3">Flagellar assembly protein FliH</fullName>
    </recommendedName>
</protein>
<keyword evidence="4" id="KW-0813">Transport</keyword>
<proteinExistence type="inferred from homology"/>
<comment type="caution">
    <text evidence="10">The sequence shown here is derived from an EMBL/GenBank/DDBJ whole genome shotgun (WGS) entry which is preliminary data.</text>
</comment>
<evidence type="ECO:0000313" key="10">
    <source>
        <dbReference type="EMBL" id="RXH56616.1"/>
    </source>
</evidence>
<dbReference type="OrthoDB" id="122610at2"/>
<keyword evidence="7" id="KW-1006">Bacterial flagellum protein export</keyword>
<sequence length="243" mass="27192">MFNTQQSGPDGKMPLPDGAKPSTEFVERRGVTPLVFESVERRREHLEKAGVDVLRETARVQEEMAQLDSLRNQLRGVPSQMESARAEARAAARLEWEEELREQISMEREAVVQSCLQFGLERERYFGEVEGEVVRLALGIAERVLHREARMDPLLLAASVRLALEKLAGESGTVLRVPMGTASAWRELFGESPDRTVAVVGDEHLVGLECAIETRVGKIELGMAVQLEEIEKGFFDLLQKRPA</sequence>
<comment type="function">
    <text evidence="1">Needed for flagellar regrowth and assembly.</text>
</comment>
<feature type="region of interest" description="Disordered" evidence="8">
    <location>
        <begin position="1"/>
        <end position="26"/>
    </location>
</feature>
<keyword evidence="6" id="KW-0653">Protein transport</keyword>
<dbReference type="PANTHER" id="PTHR34982">
    <property type="entry name" value="YOP PROTEINS TRANSLOCATION PROTEIN L"/>
    <property type="match status" value="1"/>
</dbReference>
<dbReference type="EMBL" id="RDSM01000002">
    <property type="protein sequence ID" value="RXH56616.1"/>
    <property type="molecule type" value="Genomic_DNA"/>
</dbReference>
<evidence type="ECO:0000256" key="4">
    <source>
        <dbReference type="ARBA" id="ARBA00022448"/>
    </source>
</evidence>
<keyword evidence="10" id="KW-0966">Cell projection</keyword>
<evidence type="ECO:0000256" key="5">
    <source>
        <dbReference type="ARBA" id="ARBA00022795"/>
    </source>
</evidence>
<dbReference type="GO" id="GO:0005829">
    <property type="term" value="C:cytosol"/>
    <property type="evidence" value="ECO:0007669"/>
    <property type="project" value="TreeGrafter"/>
</dbReference>
<evidence type="ECO:0000256" key="2">
    <source>
        <dbReference type="ARBA" id="ARBA00006602"/>
    </source>
</evidence>
<evidence type="ECO:0000256" key="3">
    <source>
        <dbReference type="ARBA" id="ARBA00016507"/>
    </source>
</evidence>
<evidence type="ECO:0000256" key="7">
    <source>
        <dbReference type="ARBA" id="ARBA00023225"/>
    </source>
</evidence>